<evidence type="ECO:0000256" key="8">
    <source>
        <dbReference type="RuleBase" id="RU363041"/>
    </source>
</evidence>
<keyword evidence="3" id="KW-0813">Transport</keyword>
<feature type="transmembrane region" description="Helical" evidence="8">
    <location>
        <begin position="139"/>
        <end position="169"/>
    </location>
</feature>
<comment type="similarity">
    <text evidence="2 8">Belongs to the 4-toluene sulfonate uptake permease (TSUP) (TC 2.A.102) family.</text>
</comment>
<feature type="transmembrane region" description="Helical" evidence="8">
    <location>
        <begin position="237"/>
        <end position="259"/>
    </location>
</feature>
<dbReference type="PANTHER" id="PTHR30269">
    <property type="entry name" value="TRANSMEMBRANE PROTEIN YFCA"/>
    <property type="match status" value="1"/>
</dbReference>
<dbReference type="GO" id="GO:0005886">
    <property type="term" value="C:plasma membrane"/>
    <property type="evidence" value="ECO:0007669"/>
    <property type="project" value="UniProtKB-SubCell"/>
</dbReference>
<gene>
    <name evidence="9" type="ORF">GWP43_10320</name>
</gene>
<evidence type="ECO:0000313" key="9">
    <source>
        <dbReference type="EMBL" id="QHX43769.1"/>
    </source>
</evidence>
<accession>A0A6P1Y318</accession>
<evidence type="ECO:0000256" key="3">
    <source>
        <dbReference type="ARBA" id="ARBA00022448"/>
    </source>
</evidence>
<keyword evidence="5 8" id="KW-0812">Transmembrane</keyword>
<evidence type="ECO:0000256" key="4">
    <source>
        <dbReference type="ARBA" id="ARBA00022475"/>
    </source>
</evidence>
<evidence type="ECO:0000256" key="1">
    <source>
        <dbReference type="ARBA" id="ARBA00004651"/>
    </source>
</evidence>
<dbReference type="Proteomes" id="UP000464374">
    <property type="component" value="Chromosome"/>
</dbReference>
<keyword evidence="4 8" id="KW-1003">Cell membrane</keyword>
<sequence length="260" mass="27387">MHLSIWALVFLWFFVFLAGFVDSAAGGGGLISLPAYLFVGLPPHTAIGCNKFSSACGTTLSAARFFKNGAVDWQVAAISAVCSFVASYLGIRIALMINQETLKTVLVIVLPIVAVLLLFKRNFGAENQSADIPKKKAFILAACAGLVIGFYDGLIGPGTGTIAIIVFSVGMKYDLKTASGNAKVMNLASNYASLIAVITGNKVIYSIAIPAAVFGIIGNYIGAGFAIKKGTAFIKPLMICVIVLLFGKLFYDVFGSLLFS</sequence>
<evidence type="ECO:0000256" key="5">
    <source>
        <dbReference type="ARBA" id="ARBA00022692"/>
    </source>
</evidence>
<dbReference type="Pfam" id="PF01925">
    <property type="entry name" value="TauE"/>
    <property type="match status" value="1"/>
</dbReference>
<proteinExistence type="inferred from homology"/>
<dbReference type="KEGG" id="trz:GWP43_10320"/>
<comment type="subcellular location">
    <subcellularLocation>
        <location evidence="1 8">Cell membrane</location>
        <topology evidence="1 8">Multi-pass membrane protein</topology>
    </subcellularLocation>
</comment>
<dbReference type="InterPro" id="IPR002781">
    <property type="entry name" value="TM_pro_TauE-like"/>
</dbReference>
<dbReference type="PANTHER" id="PTHR30269:SF0">
    <property type="entry name" value="MEMBRANE TRANSPORTER PROTEIN YFCA-RELATED"/>
    <property type="match status" value="1"/>
</dbReference>
<evidence type="ECO:0000256" key="7">
    <source>
        <dbReference type="ARBA" id="ARBA00023136"/>
    </source>
</evidence>
<reference evidence="9 10" key="1">
    <citation type="submission" date="2020-01" db="EMBL/GenBank/DDBJ databases">
        <title>Complete genome sequence of a human oral phylogroup 1 Treponema sp. strain ATCC 700766, originally isolated from periodontitis dental plaque.</title>
        <authorList>
            <person name="Chan Y."/>
            <person name="Huo Y.-B."/>
            <person name="Yu X.-L."/>
            <person name="Zeng H."/>
            <person name="Leung W.-K."/>
            <person name="Watt R.M."/>
        </authorList>
    </citation>
    <scope>NUCLEOTIDE SEQUENCE [LARGE SCALE GENOMIC DNA]</scope>
    <source>
        <strain evidence="9 10">OMZ 804</strain>
    </source>
</reference>
<name>A0A6P1Y318_9SPIR</name>
<dbReference type="AlphaFoldDB" id="A0A6P1Y318"/>
<dbReference type="InterPro" id="IPR052017">
    <property type="entry name" value="TSUP"/>
</dbReference>
<keyword evidence="6 8" id="KW-1133">Transmembrane helix</keyword>
<evidence type="ECO:0000256" key="6">
    <source>
        <dbReference type="ARBA" id="ARBA00022989"/>
    </source>
</evidence>
<keyword evidence="7 8" id="KW-0472">Membrane</keyword>
<evidence type="ECO:0000256" key="2">
    <source>
        <dbReference type="ARBA" id="ARBA00009142"/>
    </source>
</evidence>
<feature type="transmembrane region" description="Helical" evidence="8">
    <location>
        <begin position="102"/>
        <end position="119"/>
    </location>
</feature>
<feature type="transmembrane region" description="Helical" evidence="8">
    <location>
        <begin position="73"/>
        <end position="95"/>
    </location>
</feature>
<dbReference type="EMBL" id="CP048020">
    <property type="protein sequence ID" value="QHX43769.1"/>
    <property type="molecule type" value="Genomic_DNA"/>
</dbReference>
<evidence type="ECO:0000313" key="10">
    <source>
        <dbReference type="Proteomes" id="UP000464374"/>
    </source>
</evidence>
<organism evidence="9 10">
    <name type="scientific">Treponema vincentii</name>
    <dbReference type="NCBI Taxonomy" id="69710"/>
    <lineage>
        <taxon>Bacteria</taxon>
        <taxon>Pseudomonadati</taxon>
        <taxon>Spirochaetota</taxon>
        <taxon>Spirochaetia</taxon>
        <taxon>Spirochaetales</taxon>
        <taxon>Treponemataceae</taxon>
        <taxon>Treponema</taxon>
    </lineage>
</organism>
<protein>
    <recommendedName>
        <fullName evidence="8">Probable membrane transporter protein</fullName>
    </recommendedName>
</protein>
<dbReference type="RefSeq" id="WP_162664076.1">
    <property type="nucleotide sequence ID" value="NZ_CP048020.1"/>
</dbReference>
<feature type="transmembrane region" description="Helical" evidence="8">
    <location>
        <begin position="204"/>
        <end position="225"/>
    </location>
</feature>